<gene>
    <name evidence="7" type="primary">exuT</name>
    <name evidence="7" type="ORF">P5633_17615</name>
</gene>
<dbReference type="Gene3D" id="1.20.1250.20">
    <property type="entry name" value="MFS general substrate transporter like domains"/>
    <property type="match status" value="2"/>
</dbReference>
<dbReference type="CDD" id="cd17319">
    <property type="entry name" value="MFS_ExuT_GudP_like"/>
    <property type="match status" value="1"/>
</dbReference>
<evidence type="ECO:0000256" key="1">
    <source>
        <dbReference type="ARBA" id="ARBA00004651"/>
    </source>
</evidence>
<dbReference type="SUPFAM" id="SSF103473">
    <property type="entry name" value="MFS general substrate transporter"/>
    <property type="match status" value="1"/>
</dbReference>
<keyword evidence="4 6" id="KW-1133">Transmembrane helix</keyword>
<feature type="transmembrane region" description="Helical" evidence="6">
    <location>
        <begin position="218"/>
        <end position="239"/>
    </location>
</feature>
<keyword evidence="5 6" id="KW-0472">Membrane</keyword>
<dbReference type="EMBL" id="CP120576">
    <property type="protein sequence ID" value="WEY84134.1"/>
    <property type="molecule type" value="Genomic_DNA"/>
</dbReference>
<evidence type="ECO:0000256" key="2">
    <source>
        <dbReference type="ARBA" id="ARBA00022475"/>
    </source>
</evidence>
<proteinExistence type="predicted"/>
<protein>
    <submittedName>
        <fullName evidence="7">MFS transporter</fullName>
    </submittedName>
</protein>
<dbReference type="InterPro" id="IPR036259">
    <property type="entry name" value="MFS_trans_sf"/>
</dbReference>
<dbReference type="GO" id="GO:0005886">
    <property type="term" value="C:plasma membrane"/>
    <property type="evidence" value="ECO:0007669"/>
    <property type="project" value="UniProtKB-SubCell"/>
</dbReference>
<dbReference type="Pfam" id="PF07690">
    <property type="entry name" value="MFS_1"/>
    <property type="match status" value="1"/>
</dbReference>
<dbReference type="PIRSF" id="PIRSF002808">
    <property type="entry name" value="Hexose_phosphate_transp"/>
    <property type="match status" value="1"/>
</dbReference>
<feature type="transmembrane region" description="Helical" evidence="6">
    <location>
        <begin position="151"/>
        <end position="180"/>
    </location>
</feature>
<dbReference type="PANTHER" id="PTHR11662:SF399">
    <property type="entry name" value="FI19708P1-RELATED"/>
    <property type="match status" value="1"/>
</dbReference>
<feature type="transmembrane region" description="Helical" evidence="6">
    <location>
        <begin position="259"/>
        <end position="280"/>
    </location>
</feature>
<dbReference type="PANTHER" id="PTHR11662">
    <property type="entry name" value="SOLUTE CARRIER FAMILY 17"/>
    <property type="match status" value="1"/>
</dbReference>
<keyword evidence="2" id="KW-1003">Cell membrane</keyword>
<dbReference type="InterPro" id="IPR050382">
    <property type="entry name" value="MFS_Na/Anion_cotransporter"/>
</dbReference>
<evidence type="ECO:0000256" key="4">
    <source>
        <dbReference type="ARBA" id="ARBA00022989"/>
    </source>
</evidence>
<feature type="transmembrane region" description="Helical" evidence="6">
    <location>
        <begin position="74"/>
        <end position="106"/>
    </location>
</feature>
<evidence type="ECO:0000313" key="8">
    <source>
        <dbReference type="Proteomes" id="UP001214898"/>
    </source>
</evidence>
<organism evidence="7 8">
    <name type="scientific">Bacillus subtilis</name>
    <dbReference type="NCBI Taxonomy" id="1423"/>
    <lineage>
        <taxon>Bacteria</taxon>
        <taxon>Bacillati</taxon>
        <taxon>Bacillota</taxon>
        <taxon>Bacilli</taxon>
        <taxon>Bacillales</taxon>
        <taxon>Bacillaceae</taxon>
        <taxon>Bacillus</taxon>
    </lineage>
</organism>
<dbReference type="GO" id="GO:0022857">
    <property type="term" value="F:transmembrane transporter activity"/>
    <property type="evidence" value="ECO:0007669"/>
    <property type="project" value="InterPro"/>
</dbReference>
<feature type="transmembrane region" description="Helical" evidence="6">
    <location>
        <begin position="292"/>
        <end position="313"/>
    </location>
</feature>
<dbReference type="InterPro" id="IPR000849">
    <property type="entry name" value="Sugar_P_transporter"/>
</dbReference>
<feature type="transmembrane region" description="Helical" evidence="6">
    <location>
        <begin position="319"/>
        <end position="341"/>
    </location>
</feature>
<keyword evidence="3 6" id="KW-0812">Transmembrane</keyword>
<comment type="subcellular location">
    <subcellularLocation>
        <location evidence="1">Cell membrane</location>
        <topology evidence="1">Multi-pass membrane protein</topology>
    </subcellularLocation>
</comment>
<evidence type="ECO:0000256" key="6">
    <source>
        <dbReference type="SAM" id="Phobius"/>
    </source>
</evidence>
<dbReference type="Proteomes" id="UP001214898">
    <property type="component" value="Chromosome"/>
</dbReference>
<evidence type="ECO:0000256" key="5">
    <source>
        <dbReference type="ARBA" id="ARBA00023136"/>
    </source>
</evidence>
<sequence>MFSKDKLPVILFLFLAGVINYLDRSALSIAAPFIQDDLTLSATQMGLIFSSFSIGYAIFNFLGGVASDRYGAKLTLFVAMVVWSLFSGAVALAFGFVSLLIIRILFGMGEGPLSASINKMVNNWFPPTQRASVIGVTNSGTPLGGAISGPIVGMIAVAFSWKVSFVLIMIIGLIWAVLWFKFVKEKPQETIKEAPAIKAETSPGEKIPLTFYLKQKTVLFTAFAFFAYNYILFFFLTWFPSYLVDERGLSVESMSVITVIPWILGFIGLAAGGFVSDYVYKKTARKGVLFSRKVVLVTCLFSSAVLIGFAGLVATTAGAVTLVALSVFFLYLTGAIYWAVIQDVVDQNNVGSVGGFMHFLANTAGIIGPALTGFIVDQTGTFSGAFLLAGGLAVFASLAVIRFVRPIIGKPAGTECVLLIWKYSGRGGMFDDTIYSK</sequence>
<feature type="transmembrane region" description="Helical" evidence="6">
    <location>
        <begin position="40"/>
        <end position="62"/>
    </location>
</feature>
<evidence type="ECO:0000313" key="7">
    <source>
        <dbReference type="EMBL" id="WEY84134.1"/>
    </source>
</evidence>
<dbReference type="AlphaFoldDB" id="A0AAX3RPQ0"/>
<dbReference type="NCBIfam" id="TIGR00893">
    <property type="entry name" value="2A0114"/>
    <property type="match status" value="1"/>
</dbReference>
<feature type="transmembrane region" description="Helical" evidence="6">
    <location>
        <begin position="353"/>
        <end position="376"/>
    </location>
</feature>
<dbReference type="InterPro" id="IPR011701">
    <property type="entry name" value="MFS"/>
</dbReference>
<name>A0AAX3RPQ0_BACIU</name>
<accession>A0AAX3RPQ0</accession>
<evidence type="ECO:0000256" key="3">
    <source>
        <dbReference type="ARBA" id="ARBA00022692"/>
    </source>
</evidence>
<reference evidence="7" key="1">
    <citation type="submission" date="2025-02" db="EMBL/GenBank/DDBJ databases">
        <title>Complete genome sequences of 52 Bacillus and Priestia strains isolated from West-African fermentations and 26 reference strains from the DSMZ collection.</title>
        <authorList>
            <person name="Wiedenbein E.S."/>
            <person name="Canoy T.S."/>
            <person name="Hui Y."/>
            <person name="Parkouda C."/>
            <person name="Dawende C."/>
            <person name="Ametefe E."/>
            <person name="Jespersen L."/>
            <person name="Nielsen D.S."/>
        </authorList>
    </citation>
    <scope>NUCLEOTIDE SEQUENCE</scope>
    <source>
        <strain evidence="7">PRO56</strain>
    </source>
</reference>
<feature type="transmembrane region" description="Helical" evidence="6">
    <location>
        <begin position="382"/>
        <end position="401"/>
    </location>
</feature>